<keyword evidence="8" id="KW-1185">Reference proteome</keyword>
<evidence type="ECO:0000256" key="1">
    <source>
        <dbReference type="ARBA" id="ARBA00022490"/>
    </source>
</evidence>
<dbReference type="NCBIfam" id="NF003434">
    <property type="entry name" value="PRK04950.1"/>
    <property type="match status" value="1"/>
</dbReference>
<dbReference type="RefSeq" id="WP_377122065.1">
    <property type="nucleotide sequence ID" value="NZ_JBHRSD010000011.1"/>
</dbReference>
<feature type="compositionally biased region" description="Basic and acidic residues" evidence="5">
    <location>
        <begin position="124"/>
        <end position="154"/>
    </location>
</feature>
<evidence type="ECO:0000259" key="6">
    <source>
        <dbReference type="SMART" id="SM00945"/>
    </source>
</evidence>
<feature type="domain" description="ProQ/FinO" evidence="6">
    <location>
        <begin position="5"/>
        <end position="122"/>
    </location>
</feature>
<keyword evidence="2 4" id="KW-0694">RNA-binding</keyword>
<dbReference type="PANTHER" id="PTHR38106:SF1">
    <property type="entry name" value="RNA CHAPERONE PROQ"/>
    <property type="match status" value="1"/>
</dbReference>
<dbReference type="Proteomes" id="UP001595453">
    <property type="component" value="Unassembled WGS sequence"/>
</dbReference>
<protein>
    <recommendedName>
        <fullName evidence="4">RNA chaperone ProQ</fullName>
    </recommendedName>
</protein>
<accession>A0ABV7CHS4</accession>
<evidence type="ECO:0000313" key="8">
    <source>
        <dbReference type="Proteomes" id="UP001595453"/>
    </source>
</evidence>
<evidence type="ECO:0000313" key="7">
    <source>
        <dbReference type="EMBL" id="MFC3032106.1"/>
    </source>
</evidence>
<keyword evidence="3 4" id="KW-0143">Chaperone</keyword>
<sequence length="233" mass="26584">METTNKLKDINEVLEFLYQEYPNCFKAKDGIKPLKVGIFKDIAERIEGNETVSKTQVRQALRKYTSNWRYLESVTQNEFRIDLDGNQAEKIEQEHIEHAKQALEESRAKRKAAKPMNKGKRPPRREGGRDGAPRDANRGADTKSYKKRPFDKNKPHDKHAKVNTKPVEEAPVKRSGKVEPLPASEVKVNAKVKVKLGQALVNATIREVKNDEVFVELVTGMQVKTKADSLYFI</sequence>
<dbReference type="InterPro" id="IPR016103">
    <property type="entry name" value="ProQ/FinO"/>
</dbReference>
<evidence type="ECO:0000256" key="3">
    <source>
        <dbReference type="ARBA" id="ARBA00023186"/>
    </source>
</evidence>
<dbReference type="SUPFAM" id="SSF48657">
    <property type="entry name" value="FinO-like"/>
    <property type="match status" value="1"/>
</dbReference>
<feature type="region of interest" description="Disordered" evidence="5">
    <location>
        <begin position="102"/>
        <end position="176"/>
    </location>
</feature>
<dbReference type="Gene3D" id="1.10.1710.10">
    <property type="entry name" value="ProQ/FinO domain"/>
    <property type="match status" value="1"/>
</dbReference>
<comment type="subcellular location">
    <subcellularLocation>
        <location evidence="4">Cytoplasm</location>
    </subcellularLocation>
</comment>
<organism evidence="7 8">
    <name type="scientific">Pseudoalteromonas fenneropenaei</name>
    <dbReference type="NCBI Taxonomy" id="1737459"/>
    <lineage>
        <taxon>Bacteria</taxon>
        <taxon>Pseudomonadati</taxon>
        <taxon>Pseudomonadota</taxon>
        <taxon>Gammaproteobacteria</taxon>
        <taxon>Alteromonadales</taxon>
        <taxon>Pseudoalteromonadaceae</taxon>
        <taxon>Pseudoalteromonas</taxon>
    </lineage>
</organism>
<dbReference type="Pfam" id="PF17516">
    <property type="entry name" value="ProQ_C"/>
    <property type="match status" value="1"/>
</dbReference>
<dbReference type="Pfam" id="PF04352">
    <property type="entry name" value="ProQ"/>
    <property type="match status" value="1"/>
</dbReference>
<keyword evidence="1 4" id="KW-0963">Cytoplasm</keyword>
<evidence type="ECO:0000256" key="4">
    <source>
        <dbReference type="HAMAP-Rule" id="MF_00749"/>
    </source>
</evidence>
<proteinExistence type="inferred from homology"/>
<evidence type="ECO:0000256" key="2">
    <source>
        <dbReference type="ARBA" id="ARBA00022884"/>
    </source>
</evidence>
<comment type="caution">
    <text evidence="7">The sequence shown here is derived from an EMBL/GenBank/DDBJ whole genome shotgun (WGS) entry which is preliminary data.</text>
</comment>
<comment type="similarity">
    <text evidence="4">Belongs to the ProQ family.</text>
</comment>
<dbReference type="EMBL" id="JBHRSD010000011">
    <property type="protein sequence ID" value="MFC3032106.1"/>
    <property type="molecule type" value="Genomic_DNA"/>
</dbReference>
<feature type="compositionally biased region" description="Basic residues" evidence="5">
    <location>
        <begin position="108"/>
        <end position="123"/>
    </location>
</feature>
<dbReference type="InterPro" id="IPR035236">
    <property type="entry name" value="ProQ_C"/>
</dbReference>
<dbReference type="SMART" id="SM00945">
    <property type="entry name" value="ProQ"/>
    <property type="match status" value="1"/>
</dbReference>
<dbReference type="PANTHER" id="PTHR38106">
    <property type="entry name" value="RNA CHAPERONE PROQ"/>
    <property type="match status" value="1"/>
</dbReference>
<dbReference type="InterPro" id="IPR023529">
    <property type="entry name" value="ProQ"/>
</dbReference>
<name>A0ABV7CHS4_9GAMM</name>
<comment type="function">
    <text evidence="4">RNA chaperone with significant RNA binding, RNA strand exchange and RNA duplexing activities.</text>
</comment>
<dbReference type="InterPro" id="IPR036442">
    <property type="entry name" value="ProQ/FinO_sf"/>
</dbReference>
<dbReference type="HAMAP" id="MF_00749">
    <property type="entry name" value="ProQ"/>
    <property type="match status" value="1"/>
</dbReference>
<evidence type="ECO:0000256" key="5">
    <source>
        <dbReference type="SAM" id="MobiDB-lite"/>
    </source>
</evidence>
<reference evidence="8" key="1">
    <citation type="journal article" date="2019" name="Int. J. Syst. Evol. Microbiol.">
        <title>The Global Catalogue of Microorganisms (GCM) 10K type strain sequencing project: providing services to taxonomists for standard genome sequencing and annotation.</title>
        <authorList>
            <consortium name="The Broad Institute Genomics Platform"/>
            <consortium name="The Broad Institute Genome Sequencing Center for Infectious Disease"/>
            <person name="Wu L."/>
            <person name="Ma J."/>
        </authorList>
    </citation>
    <scope>NUCLEOTIDE SEQUENCE [LARGE SCALE GENOMIC DNA]</scope>
    <source>
        <strain evidence="8">KCTC 42730</strain>
    </source>
</reference>
<gene>
    <name evidence="4 7" type="primary">proQ</name>
    <name evidence="7" type="ORF">ACFOEE_06205</name>
</gene>